<name>A0A367PG94_CUPNE</name>
<accession>A0A367PG94</accession>
<feature type="signal peptide" evidence="2">
    <location>
        <begin position="1"/>
        <end position="33"/>
    </location>
</feature>
<comment type="caution">
    <text evidence="4">The sequence shown here is derived from an EMBL/GenBank/DDBJ whole genome shotgun (WGS) entry which is preliminary data.</text>
</comment>
<dbReference type="SUPFAM" id="SSF81296">
    <property type="entry name" value="E set domains"/>
    <property type="match status" value="1"/>
</dbReference>
<gene>
    <name evidence="4" type="ORF">DDK22_20700</name>
</gene>
<dbReference type="PANTHER" id="PTHR34823">
    <property type="entry name" value="GLCNAC-BINDING PROTEIN A"/>
    <property type="match status" value="1"/>
</dbReference>
<dbReference type="InterPro" id="IPR004302">
    <property type="entry name" value="Cellulose/chitin-bd_N"/>
</dbReference>
<proteinExistence type="predicted"/>
<evidence type="ECO:0000259" key="3">
    <source>
        <dbReference type="Pfam" id="PF03067"/>
    </source>
</evidence>
<dbReference type="Pfam" id="PF03067">
    <property type="entry name" value="LPMO_10"/>
    <property type="match status" value="1"/>
</dbReference>
<evidence type="ECO:0000313" key="5">
    <source>
        <dbReference type="Proteomes" id="UP000253501"/>
    </source>
</evidence>
<dbReference type="PANTHER" id="PTHR34823:SF1">
    <property type="entry name" value="CHITIN-BINDING TYPE-4 DOMAIN-CONTAINING PROTEIN"/>
    <property type="match status" value="1"/>
</dbReference>
<dbReference type="InterPro" id="IPR014756">
    <property type="entry name" value="Ig_E-set"/>
</dbReference>
<evidence type="ECO:0000256" key="1">
    <source>
        <dbReference type="ARBA" id="ARBA00022729"/>
    </source>
</evidence>
<dbReference type="EMBL" id="QDHA01000047">
    <property type="protein sequence ID" value="RCJ06573.1"/>
    <property type="molecule type" value="Genomic_DNA"/>
</dbReference>
<dbReference type="InterPro" id="IPR051024">
    <property type="entry name" value="GlcNAc_Chitin_IntDeg"/>
</dbReference>
<organism evidence="4 5">
    <name type="scientific">Cupriavidus necator</name>
    <name type="common">Alcaligenes eutrophus</name>
    <name type="synonym">Ralstonia eutropha</name>
    <dbReference type="NCBI Taxonomy" id="106590"/>
    <lineage>
        <taxon>Bacteria</taxon>
        <taxon>Pseudomonadati</taxon>
        <taxon>Pseudomonadota</taxon>
        <taxon>Betaproteobacteria</taxon>
        <taxon>Burkholderiales</taxon>
        <taxon>Burkholderiaceae</taxon>
        <taxon>Cupriavidus</taxon>
    </lineage>
</organism>
<evidence type="ECO:0000313" key="4">
    <source>
        <dbReference type="EMBL" id="RCJ06573.1"/>
    </source>
</evidence>
<dbReference type="Proteomes" id="UP000253501">
    <property type="component" value="Unassembled WGS sequence"/>
</dbReference>
<keyword evidence="1 2" id="KW-0732">Signal</keyword>
<dbReference type="CDD" id="cd21177">
    <property type="entry name" value="LPMO_AA10"/>
    <property type="match status" value="1"/>
</dbReference>
<feature type="domain" description="Chitin-binding type-4" evidence="3">
    <location>
        <begin position="34"/>
        <end position="228"/>
    </location>
</feature>
<protein>
    <recommendedName>
        <fullName evidence="3">Chitin-binding type-4 domain-containing protein</fullName>
    </recommendedName>
</protein>
<evidence type="ECO:0000256" key="2">
    <source>
        <dbReference type="SAM" id="SignalP"/>
    </source>
</evidence>
<dbReference type="AlphaFoldDB" id="A0A367PG94"/>
<dbReference type="Gene3D" id="2.70.50.50">
    <property type="entry name" value="chitin-binding protein cbp21"/>
    <property type="match status" value="1"/>
</dbReference>
<sequence>MAVTGGNAMKIKQTVFPALLLLGGALVATPARAHGVVEFPIARQLKCFQDGGFWYPADGSGVPNAACREAFRRSGAYPFQQWNEITGFPQDYNSQASVEQAIKDGTLCSGGDPRKAGLDVRSTQWHKTPIKPQNGKIRVMFYATAAHNPSFVRIYLTKASYVHGEPLRWTDLEQIYAGAAPAPQTIGGKRYYVYDVPIPAGRTGNAVLYLRWQRQDAGREGFYNCSDVTIESAAGVPTDGFPWFGGASSSSRASSRCRATRCAFACWAAIPAARSAWTSAWRSRHRTRPSPRGARSWPTCSTASTARCCASASARAMTSCSMRPTCRPT</sequence>
<feature type="chain" id="PRO_5016817690" description="Chitin-binding type-4 domain-containing protein" evidence="2">
    <location>
        <begin position="34"/>
        <end position="329"/>
    </location>
</feature>
<reference evidence="4 5" key="1">
    <citation type="submission" date="2018-04" db="EMBL/GenBank/DDBJ databases">
        <title>Cupriavidus necator CR12 genome sequencing and assembly.</title>
        <authorList>
            <person name="Ben Fekih I."/>
            <person name="Mazhar H.S."/>
            <person name="Bello S.K."/>
            <person name="Rensing C."/>
        </authorList>
    </citation>
    <scope>NUCLEOTIDE SEQUENCE [LARGE SCALE GENOMIC DNA]</scope>
    <source>
        <strain evidence="4 5">CR12</strain>
    </source>
</reference>